<evidence type="ECO:0000256" key="1">
    <source>
        <dbReference type="SAM" id="SignalP"/>
    </source>
</evidence>
<name>A0AA45B9H3_BURVI</name>
<evidence type="ECO:0000313" key="3">
    <source>
        <dbReference type="Proteomes" id="UP000237632"/>
    </source>
</evidence>
<comment type="caution">
    <text evidence="2">The sequence shown here is derived from an EMBL/GenBank/DDBJ whole genome shotgun (WGS) entry which is preliminary data.</text>
</comment>
<dbReference type="Proteomes" id="UP000237632">
    <property type="component" value="Unassembled WGS sequence"/>
</dbReference>
<accession>A0AA45B9H3</accession>
<gene>
    <name evidence="2" type="ORF">C6T65_31475</name>
</gene>
<evidence type="ECO:0000313" key="2">
    <source>
        <dbReference type="EMBL" id="PRH38519.1"/>
    </source>
</evidence>
<sequence length="225" mass="24480">MRHSYRAAVLAAACTMLTACAGLPQQMDQVADNLRQLGQSVSSPLVPSGPSAFSQSGLANVFKGTDPASKWPRVALTIDNMPADAQNNWFEWRAAPVPAASVAVAPANYCITISAVVWKSEKSSQRFDHIPYCGRDAKVRDITDDYTFTLLGWAQMPKNGGKNTGASRTFGPNPPLKSFPSRSIIIDTANSRASFMFAHLLMSMGLDLTVDYLHENRLWVVSTVQ</sequence>
<dbReference type="EMBL" id="PVHK01000237">
    <property type="protein sequence ID" value="PRH38519.1"/>
    <property type="molecule type" value="Genomic_DNA"/>
</dbReference>
<dbReference type="AlphaFoldDB" id="A0AA45B9H3"/>
<feature type="signal peptide" evidence="1">
    <location>
        <begin position="1"/>
        <end position="21"/>
    </location>
</feature>
<dbReference type="RefSeq" id="WP_004635431.1">
    <property type="nucleotide sequence ID" value="NZ_PVHK01000237.1"/>
</dbReference>
<evidence type="ECO:0008006" key="4">
    <source>
        <dbReference type="Google" id="ProtNLM"/>
    </source>
</evidence>
<feature type="chain" id="PRO_5041403724" description="Lipoprotein" evidence="1">
    <location>
        <begin position="22"/>
        <end position="225"/>
    </location>
</feature>
<dbReference type="PROSITE" id="PS51257">
    <property type="entry name" value="PROKAR_LIPOPROTEIN"/>
    <property type="match status" value="1"/>
</dbReference>
<organism evidence="2 3">
    <name type="scientific">Burkholderia vietnamiensis</name>
    <dbReference type="NCBI Taxonomy" id="60552"/>
    <lineage>
        <taxon>Bacteria</taxon>
        <taxon>Pseudomonadati</taxon>
        <taxon>Pseudomonadota</taxon>
        <taxon>Betaproteobacteria</taxon>
        <taxon>Burkholderiales</taxon>
        <taxon>Burkholderiaceae</taxon>
        <taxon>Burkholderia</taxon>
        <taxon>Burkholderia cepacia complex</taxon>
    </lineage>
</organism>
<proteinExistence type="predicted"/>
<reference evidence="2 3" key="1">
    <citation type="submission" date="2018-03" db="EMBL/GenBank/DDBJ databases">
        <authorList>
            <person name="Nguyen K."/>
            <person name="Fouts D."/>
            <person name="Sutton G."/>
        </authorList>
    </citation>
    <scope>NUCLEOTIDE SEQUENCE [LARGE SCALE GENOMIC DNA]</scope>
    <source>
        <strain evidence="2 3">AU3578</strain>
    </source>
</reference>
<protein>
    <recommendedName>
        <fullName evidence="4">Lipoprotein</fullName>
    </recommendedName>
</protein>
<keyword evidence="1" id="KW-0732">Signal</keyword>